<accession>A0AAV1V5G3</accession>
<feature type="domain" description="C2H2-type" evidence="3">
    <location>
        <begin position="388"/>
        <end position="413"/>
    </location>
</feature>
<feature type="region of interest" description="Disordered" evidence="2">
    <location>
        <begin position="113"/>
        <end position="207"/>
    </location>
</feature>
<gene>
    <name evidence="4" type="ORF">PM001_LOCUS26941</name>
</gene>
<dbReference type="AlphaFoldDB" id="A0AAV1V5G3"/>
<dbReference type="GO" id="GO:0008270">
    <property type="term" value="F:zinc ion binding"/>
    <property type="evidence" value="ECO:0007669"/>
    <property type="project" value="UniProtKB-KW"/>
</dbReference>
<evidence type="ECO:0000256" key="2">
    <source>
        <dbReference type="SAM" id="MobiDB-lite"/>
    </source>
</evidence>
<dbReference type="PROSITE" id="PS50157">
    <property type="entry name" value="ZINC_FINGER_C2H2_2"/>
    <property type="match status" value="1"/>
</dbReference>
<keyword evidence="1" id="KW-0479">Metal-binding</keyword>
<evidence type="ECO:0000256" key="1">
    <source>
        <dbReference type="PROSITE-ProRule" id="PRU00042"/>
    </source>
</evidence>
<dbReference type="EMBL" id="CAKLBY020000266">
    <property type="protein sequence ID" value="CAK7941791.1"/>
    <property type="molecule type" value="Genomic_DNA"/>
</dbReference>
<dbReference type="Proteomes" id="UP001162060">
    <property type="component" value="Unassembled WGS sequence"/>
</dbReference>
<organism evidence="4 5">
    <name type="scientific">Peronospora matthiolae</name>
    <dbReference type="NCBI Taxonomy" id="2874970"/>
    <lineage>
        <taxon>Eukaryota</taxon>
        <taxon>Sar</taxon>
        <taxon>Stramenopiles</taxon>
        <taxon>Oomycota</taxon>
        <taxon>Peronosporomycetes</taxon>
        <taxon>Peronosporales</taxon>
        <taxon>Peronosporaceae</taxon>
        <taxon>Peronospora</taxon>
    </lineage>
</organism>
<sequence length="552" mass="56637">MGVHDAATRRSAPRLAFASPSARHFSPLPSSSPPFSSAQDAIVWIPGRAVVTLPDRVSPEAAQGRQGAWLSPPAARATPAPIRLVDDVQDLPPFAVPPGRACRMLPVEVAPGLVPDSQSVGSPGTQTPCPGPSDFHTPRQDPGLSSPCADGPPIEDANDLVPGMAGGMLPDRVPPEDNEDHNADSQSDHSLALAPPAPATAPDEDLLASQPGRAAGMLSAGYALVAATARALGVTHDTSDPADSSSSDGEGSSNEAIAFTVDEDCPSDDDRLCLAATELPGQAGYTAVAAATPMPASTAASVSVPLLQLCDNRLGGPACMQPDRVGFDEPTSLVDTALSSAAVLDMVKDVCQRAVTHDVPGPLHEHVQTETGRPDPVLSVYAHNAPAFPCTLCGHTACDMSALSSHRRTSHRGTCFVDHFHSGCPCGIGHRTRAAATKHALKCRDSPSYTPSAARATPGPSPVPFRSRSRSVWSVPEEEVTPELTGSLVLVPSVGTAVASSSTVPTDAATLQSTVPAPVNQAGHLHAPPRAVPFATAVTCSGGGEAAPFKRS</sequence>
<evidence type="ECO:0000313" key="5">
    <source>
        <dbReference type="Proteomes" id="UP001162060"/>
    </source>
</evidence>
<keyword evidence="1" id="KW-0863">Zinc-finger</keyword>
<comment type="caution">
    <text evidence="4">The sequence shown here is derived from an EMBL/GenBank/DDBJ whole genome shotgun (WGS) entry which is preliminary data.</text>
</comment>
<evidence type="ECO:0000259" key="3">
    <source>
        <dbReference type="PROSITE" id="PS50157"/>
    </source>
</evidence>
<feature type="region of interest" description="Disordered" evidence="2">
    <location>
        <begin position="446"/>
        <end position="468"/>
    </location>
</feature>
<reference evidence="4" key="1">
    <citation type="submission" date="2024-01" db="EMBL/GenBank/DDBJ databases">
        <authorList>
            <person name="Webb A."/>
        </authorList>
    </citation>
    <scope>NUCLEOTIDE SEQUENCE</scope>
    <source>
        <strain evidence="4">Pm1</strain>
    </source>
</reference>
<feature type="compositionally biased region" description="Polar residues" evidence="2">
    <location>
        <begin position="116"/>
        <end position="128"/>
    </location>
</feature>
<evidence type="ECO:0000313" key="4">
    <source>
        <dbReference type="EMBL" id="CAK7941791.1"/>
    </source>
</evidence>
<dbReference type="InterPro" id="IPR013087">
    <property type="entry name" value="Znf_C2H2_type"/>
</dbReference>
<name>A0AAV1V5G3_9STRA</name>
<keyword evidence="1" id="KW-0862">Zinc</keyword>
<protein>
    <recommendedName>
        <fullName evidence="3">C2H2-type domain-containing protein</fullName>
    </recommendedName>
</protein>
<proteinExistence type="predicted"/>